<name>A0A7R9L863_9ACAR</name>
<keyword evidence="4" id="KW-0539">Nucleus</keyword>
<dbReference type="Proteomes" id="UP000728032">
    <property type="component" value="Unassembled WGS sequence"/>
</dbReference>
<evidence type="ECO:0000256" key="1">
    <source>
        <dbReference type="ARBA" id="ARBA00004123"/>
    </source>
</evidence>
<feature type="non-terminal residue" evidence="5">
    <location>
        <position position="1"/>
    </location>
</feature>
<dbReference type="OrthoDB" id="2019644at2759"/>
<comment type="similarity">
    <text evidence="2">Belongs to the NUP186/NUP192/NUP205 family.</text>
</comment>
<dbReference type="EMBL" id="CAJPVJ010000023">
    <property type="protein sequence ID" value="CAG2158639.1"/>
    <property type="molecule type" value="Genomic_DNA"/>
</dbReference>
<dbReference type="Pfam" id="PF11894">
    <property type="entry name" value="Nup192"/>
    <property type="match status" value="1"/>
</dbReference>
<protein>
    <recommendedName>
        <fullName evidence="7">Nuclear pore complex protein Nup205-like protein</fullName>
    </recommendedName>
</protein>
<evidence type="ECO:0000313" key="6">
    <source>
        <dbReference type="Proteomes" id="UP000728032"/>
    </source>
</evidence>
<organism evidence="5">
    <name type="scientific">Oppiella nova</name>
    <dbReference type="NCBI Taxonomy" id="334625"/>
    <lineage>
        <taxon>Eukaryota</taxon>
        <taxon>Metazoa</taxon>
        <taxon>Ecdysozoa</taxon>
        <taxon>Arthropoda</taxon>
        <taxon>Chelicerata</taxon>
        <taxon>Arachnida</taxon>
        <taxon>Acari</taxon>
        <taxon>Acariformes</taxon>
        <taxon>Sarcoptiformes</taxon>
        <taxon>Oribatida</taxon>
        <taxon>Brachypylina</taxon>
        <taxon>Oppioidea</taxon>
        <taxon>Oppiidae</taxon>
        <taxon>Oppiella</taxon>
    </lineage>
</organism>
<sequence length="1691" mass="192776">FARRWSPFKQLHQLVVNAVADRASQRGSADLDTTLMRHKTDFISLLKNPARNALHKEIVMNASKDGIVVIEQQNRVKTTIPQIMIDEALLMSEMFELNELSALELIIAGENQESRFAGLTRGPIAVLLYLDGRKSLLSALHCVVQASAGRTWSLKVNRDSSRVINRFTEELKNEGIIMQCIDQLSALDIKAEFELLERNRALGAFKYRKQVLDLLKDIQQLLANIIFCYSAQTDLSVNEVHKLVQLISRMSKTTSKGSLDSVSTTLLMSLLYVIDVHFLQFAEENDKRISTNSLLKNSELFQDLERQLNQNIFSVKEIKTILQFSLGIGVKTLSLHPIIGIECDVEEEKLIDNTIEEKVFESLNTLIGFNEYVSREEFYIRRIHDLITDFIVLMPIKIKELKDKGDEIGRIISAYSAEGIQPPATLQRHFEKLLYFLAQLYSKDDYSLTHEFWPTLNEGKQSTHRQQSLHKFIRTIQDSFFPPILHIPVIKLLKSLAISSAFNVFNLIKSPALHLSSQFSMDAFNTSLLQYYNTVRGSDNKERVNASTNPFGLANIHIALPGQHRLTTGIESEIICAIIELIEVIVTNDKTCCLAIAENLQYSIIASLIGILRCAVPKELKAAVLNCLSGFASSSSSVSIMIWSKIDGILPKFMPNVTSTVPMDPSLQHRLWQNGIGIEIEEIEAKNEEYPITIGFVRLMKSLFIHYDSNQSQQQSSAEVCLNFVINSILLKTNARAFKIDDQKWIINTICYEILQTVIENYEPAVEGSNSKAAFTIFSQTLQESGLFRQILYTLEEIADTFEKQMLSVCFESETTFSKLIENCALNGLRILKLICEKQNDFIDMVHEIPGFPLAIIAKFDVLFNNVNPRTGAIDRLSTLIRLIYLPTQASIETLKVLNSLCKSNQEVSHLCLTQLQSSDSKVLTNEYIINSFVDCLESDSKELRLEALNLIDTCLDFVRVNHSYNFAHKLLGIDKTRALLKEAGNLGQSFTCFHSILSFFDSTADIEEYVEERRLGMKILYKLCVTHYTFETVLRFLRTSYDFIIRYLHSWDRMRSESDYNQEMQELLLQEMTYFLRILAIDIKITSEQNLKTHCATYVNFLFTETKRGRILDLLSPILFIHSHPVLPNLEFFEQKGLWKAINECSTASKSVDLKALHQRLLNEIRLIGPQLGVIQTNLVRNELKTILAFGASLNESQQKLNIKTKYFDSWRELLEILIITRCLESCEEDLRIRYLMEIIVELINRASDSSTSVTLLSPISSSVLMISSTLFVNKSQAMTSNVVTCLKSILSILDSSSPVVWSDQKITRVNFYASLLYLFRSLPFNLFNEFKYTNRLLERLSKDMLSGHEVAKVLSISLLNRSDLSVWLSEISSNGTLRQLLETLVSDDREIRANNFEFIKTFYGFEAKMMLLLQIYSSPNSTHSPINNLDVMSALESIQSFDMYPYLVGQNTVCHKVFVDILRLILTMSTTNNQQIINELSEFINCRTTLSDILRMAPNMKNGTEGKEVLVLITKVICRLISHINKSTQISFIGLLSHYCNDLSTSEDLEIVFNILFGCIQFSRTNALLPLFEPSLSNRDSKLITHQPLGLLVTIINNCCAKSNESLNVLPIVESALYLLWHHLNLFFSVLNIADERQQEVENMKSESEYILSDVFFSKIQVMSQKNTFVDALVRRIKRIILLKKNISI</sequence>
<reference evidence="5" key="1">
    <citation type="submission" date="2020-11" db="EMBL/GenBank/DDBJ databases">
        <authorList>
            <person name="Tran Van P."/>
        </authorList>
    </citation>
    <scope>NUCLEOTIDE SEQUENCE</scope>
</reference>
<dbReference type="PANTHER" id="PTHR31344">
    <property type="entry name" value="NUCLEAR PORE COMPLEX PROTEIN NUP205"/>
    <property type="match status" value="1"/>
</dbReference>
<dbReference type="GO" id="GO:0006999">
    <property type="term" value="P:nuclear pore organization"/>
    <property type="evidence" value="ECO:0007669"/>
    <property type="project" value="TreeGrafter"/>
</dbReference>
<evidence type="ECO:0000256" key="2">
    <source>
        <dbReference type="ARBA" id="ARBA00005892"/>
    </source>
</evidence>
<evidence type="ECO:0008006" key="7">
    <source>
        <dbReference type="Google" id="ProtNLM"/>
    </source>
</evidence>
<dbReference type="EMBL" id="OC914848">
    <property type="protein sequence ID" value="CAD7636767.1"/>
    <property type="molecule type" value="Genomic_DNA"/>
</dbReference>
<dbReference type="GO" id="GO:0017056">
    <property type="term" value="F:structural constituent of nuclear pore"/>
    <property type="evidence" value="ECO:0007669"/>
    <property type="project" value="TreeGrafter"/>
</dbReference>
<accession>A0A7R9L863</accession>
<evidence type="ECO:0000256" key="3">
    <source>
        <dbReference type="ARBA" id="ARBA00022448"/>
    </source>
</evidence>
<evidence type="ECO:0000256" key="4">
    <source>
        <dbReference type="ARBA" id="ARBA00023242"/>
    </source>
</evidence>
<dbReference type="InterPro" id="IPR021827">
    <property type="entry name" value="Nup186/Nup192/Nup205"/>
</dbReference>
<evidence type="ECO:0000313" key="5">
    <source>
        <dbReference type="EMBL" id="CAD7636767.1"/>
    </source>
</evidence>
<keyword evidence="3" id="KW-0813">Transport</keyword>
<proteinExistence type="inferred from homology"/>
<dbReference type="GO" id="GO:0044611">
    <property type="term" value="C:nuclear pore inner ring"/>
    <property type="evidence" value="ECO:0007669"/>
    <property type="project" value="TreeGrafter"/>
</dbReference>
<keyword evidence="6" id="KW-1185">Reference proteome</keyword>
<gene>
    <name evidence="5" type="ORF">ONB1V03_LOCUS407</name>
</gene>
<dbReference type="PANTHER" id="PTHR31344:SF0">
    <property type="entry name" value="NUCLEAR PORE COMPLEX PROTEIN NUP205"/>
    <property type="match status" value="1"/>
</dbReference>
<comment type="subcellular location">
    <subcellularLocation>
        <location evidence="1">Nucleus</location>
    </subcellularLocation>
</comment>